<dbReference type="AlphaFoldDB" id="A0A1H5PA38"/>
<reference evidence="1 2" key="1">
    <citation type="submission" date="2016-10" db="EMBL/GenBank/DDBJ databases">
        <authorList>
            <person name="de Groot N.N."/>
        </authorList>
    </citation>
    <scope>NUCLEOTIDE SEQUENCE [LARGE SCALE GENOMIC DNA]</scope>
    <source>
        <strain evidence="1 2">DSM 23553</strain>
    </source>
</reference>
<proteinExistence type="predicted"/>
<gene>
    <name evidence="1" type="ORF">SAMN04488034_1107</name>
</gene>
<sequence>MKSLTSIRTIGGIDADNDDLLMKCFQNHDSFNEIKEFQKFIVLGRKGTGKTAIFKRFLNSKNHSLFSFGHTFSDYPWHYHDKQAKIGVPDFDKFTHSWKYLILMSLSKILLNQDQSLPYNEDSLDFLSKIESFIVDTYGTRDPDVTQIFTPSKKLKIKSNFTVDLALIKANLTPEGLPMEHLPTVIQEVNLNLIEYVIGSLNPNHSYHILFDQLDLGFDPKNPEYNNRVIGLLLAAKEINRIAKENNKKLSIIIFLRDDIYNSLKFEDKNKLTQSSTTVIEWDRPGSHSLKELLERRLTEILKEYPNEEIKWEQVFDETQLMTGKQTKYNYITDRTFLRPRDAIQFCNEILKSHNLNEDREAMISNKEINSAKTDYSKYFLDELDDEIHKHVPKYENILEIIKSIGYHQFDMEDFEDSIQKKKSLFSEEIETYDSLKSLFEFSIIGYYKAGGSGYGGSEYIFKYKNTRAQFEEGAKTYRVHPGLIDFLGLKRSTKPKEIIHPH</sequence>
<dbReference type="OrthoDB" id="100386at2"/>
<dbReference type="InterPro" id="IPR059206">
    <property type="entry name" value="Sll1717-like"/>
</dbReference>
<evidence type="ECO:0008006" key="3">
    <source>
        <dbReference type="Google" id="ProtNLM"/>
    </source>
</evidence>
<dbReference type="Proteomes" id="UP000199448">
    <property type="component" value="Unassembled WGS sequence"/>
</dbReference>
<dbReference type="STRING" id="390640.SAMN04488034_1107"/>
<dbReference type="SUPFAM" id="SSF52540">
    <property type="entry name" value="P-loop containing nucleoside triphosphate hydrolases"/>
    <property type="match status" value="1"/>
</dbReference>
<dbReference type="EMBL" id="FNUG01000010">
    <property type="protein sequence ID" value="SEF09921.1"/>
    <property type="molecule type" value="Genomic_DNA"/>
</dbReference>
<name>A0A1H5PA38_9FLAO</name>
<protein>
    <recommendedName>
        <fullName evidence="3">ATPase</fullName>
    </recommendedName>
</protein>
<evidence type="ECO:0000313" key="2">
    <source>
        <dbReference type="Proteomes" id="UP000199448"/>
    </source>
</evidence>
<dbReference type="NCBIfam" id="NF047389">
    <property type="entry name" value="ATPase_Sll1717"/>
    <property type="match status" value="1"/>
</dbReference>
<keyword evidence="2" id="KW-1185">Reference proteome</keyword>
<dbReference type="InterPro" id="IPR027417">
    <property type="entry name" value="P-loop_NTPase"/>
</dbReference>
<organism evidence="1 2">
    <name type="scientific">Salinimicrobium catena</name>
    <dbReference type="NCBI Taxonomy" id="390640"/>
    <lineage>
        <taxon>Bacteria</taxon>
        <taxon>Pseudomonadati</taxon>
        <taxon>Bacteroidota</taxon>
        <taxon>Flavobacteriia</taxon>
        <taxon>Flavobacteriales</taxon>
        <taxon>Flavobacteriaceae</taxon>
        <taxon>Salinimicrobium</taxon>
    </lineage>
</organism>
<accession>A0A1H5PA38</accession>
<dbReference type="RefSeq" id="WP_093114163.1">
    <property type="nucleotide sequence ID" value="NZ_FNGG01000010.1"/>
</dbReference>
<evidence type="ECO:0000313" key="1">
    <source>
        <dbReference type="EMBL" id="SEF09921.1"/>
    </source>
</evidence>